<dbReference type="FunFam" id="3.30.200.20:FF:000726">
    <property type="entry name" value="Uncharacterized protein, isoform A"/>
    <property type="match status" value="1"/>
</dbReference>
<dbReference type="InterPro" id="IPR008271">
    <property type="entry name" value="Ser/Thr_kinase_AS"/>
</dbReference>
<feature type="compositionally biased region" description="Acidic residues" evidence="5">
    <location>
        <begin position="876"/>
        <end position="934"/>
    </location>
</feature>
<feature type="compositionally biased region" description="Polar residues" evidence="5">
    <location>
        <begin position="260"/>
        <end position="274"/>
    </location>
</feature>
<feature type="compositionally biased region" description="Basic and acidic residues" evidence="5">
    <location>
        <begin position="1117"/>
        <end position="1127"/>
    </location>
</feature>
<feature type="compositionally biased region" description="Basic and acidic residues" evidence="5">
    <location>
        <begin position="935"/>
        <end position="944"/>
    </location>
</feature>
<dbReference type="EC" id="2.7.11.1" evidence="1"/>
<dbReference type="PROSITE" id="PS00108">
    <property type="entry name" value="PROTEIN_KINASE_ST"/>
    <property type="match status" value="1"/>
</dbReference>
<dbReference type="PROSITE" id="PS00107">
    <property type="entry name" value="PROTEIN_KINASE_ATP"/>
    <property type="match status" value="1"/>
</dbReference>
<proteinExistence type="evidence at transcript level"/>
<feature type="region of interest" description="Disordered" evidence="5">
    <location>
        <begin position="1"/>
        <end position="22"/>
    </location>
</feature>
<accession>U5ENN5</accession>
<feature type="compositionally biased region" description="Low complexity" evidence="5">
    <location>
        <begin position="275"/>
        <end position="294"/>
    </location>
</feature>
<feature type="region of interest" description="Disordered" evidence="5">
    <location>
        <begin position="373"/>
        <end position="395"/>
    </location>
</feature>
<feature type="compositionally biased region" description="Polar residues" evidence="5">
    <location>
        <begin position="1048"/>
        <end position="1061"/>
    </location>
</feature>
<dbReference type="PANTHER" id="PTHR11909">
    <property type="entry name" value="CASEIN KINASE-RELATED"/>
    <property type="match status" value="1"/>
</dbReference>
<keyword evidence="3 4" id="KW-0067">ATP-binding</keyword>
<protein>
    <recommendedName>
        <fullName evidence="1">non-specific serine/threonine protein kinase</fullName>
        <ecNumber evidence="1">2.7.11.1</ecNumber>
    </recommendedName>
</protein>
<evidence type="ECO:0000313" key="7">
    <source>
        <dbReference type="EMBL" id="JAB55872.1"/>
    </source>
</evidence>
<name>U5ENN5_9DIPT</name>
<reference evidence="7" key="1">
    <citation type="journal article" date="2014" name="Insect Biochem. Mol. Biol.">
        <title>An insight into the sialome of the frog biting fly, Corethrella appendiculata.</title>
        <authorList>
            <person name="Ribeiro J.M.C."/>
            <person name="Chagas A.C."/>
            <person name="Pham V.M."/>
            <person name="Lounibos L.P."/>
            <person name="Calvo E."/>
        </authorList>
    </citation>
    <scope>NUCLEOTIDE SEQUENCE</scope>
    <source>
        <tissue evidence="7">Salivary glands</tissue>
    </source>
</reference>
<feature type="compositionally biased region" description="Low complexity" evidence="5">
    <location>
        <begin position="1142"/>
        <end position="1159"/>
    </location>
</feature>
<sequence length="1215" mass="140128">MGKKINTENDTQNHETPCKRMDESIASNTDFTLSKDIVDGIILTDLTLKDWRCGKPIGKGSFGEIFLASDDITQKVTTENAKYVVKIEPHSNGPLFVEIHCLLNTAKRTNESAIPPGIPEYIASGSHYFNGERYRFLILHRYKCDLNSLIKNKRVDPKNLLIIAEQIVDILEHLHDKGYVHSDIKAENLMIGDDKTNFVECTSEESEDSRRDLQQLPNNGPGRKRKSMSPVKIPSSSTLNKSEQSSNANKKDKQKRSRNIEFSGTNPVRSCRVNTGSSSGATSSSSLSAKSSSSNHTKTYQDMVKSHYLRPLKNIVYTIDSDDEDQQQQHQKRRKLNDAPFYYTITSANVTENYKSFDIQLSKNSLNLNAFTSHHQESQHEHHHHQKQQQPSSSNTKLKFEERIFLIDFGLASKFIESSGQHRPFCMDQRRAHDGTLEFTSRDAHMGAHARRSDLECLGYNLVYWSQGFLPWKDDKLQNQPEQVQRMKEYFMSDVREMMKLIYGNLYPSYLSDFLYYIGQLTYDERPDYDYCRKIFRSEFKRLGFNPKKQMKLNMAEISRDSIEISKKDEDEITNKINNIKSLMKIGNILTCGGNKENSMLGKSVSPKNLRSKRRDASKRRSKGSSNGGNSTSTPILTRKRDLTKKFSWSEILNTDPDQIARERAEKEFERSEQLSETVIRYSGNPTYAILEIENKIRNSVNGPSQQQNGENFSESDVYFIKGYTKPMLDIIRKRQSHLLREFGINRDSINADNETSNVEKNKKAVETNYDDDDEEEDEEEEEDEDEGEEEEEDEEEEETQEIEETVQEAAVNEQEDNESEAGDEEEEEEEEEDDENDSGNDDNDENGSNAESEVKLPPKKGRGRPKINKQKIESEENDSDFINDEDELTLGAEDDSADEEEEGNEDEVEEEEEEEENPADDNEDEDGGVEEEIVPNKEKESGTRRKKSKRNFYVDESDLENVPQLKSIYKKRRHFSRKSVISRDNLFDKHVFNKTPVDDDDDNDDEDDVDMNELPQMRRIKKRRKSGLRTVIKQTKRSAIYHDNLLHKQQQQRNSHGAKNNSKHLAANVNSSSTATRYEEDSDYTIDESSSCSSQSSISQSSSLSSANTGTGSDDTYGKRYSDRTMLKNRRNIRKNRHQQQKQQQQQHQSSNHNNNNKNRQRTIYSNLDHDDDDMDDDNSRDADYSPIKTRRTRKRSNRKSLSKRNHNNRGMLV</sequence>
<keyword evidence="7" id="KW-0418">Kinase</keyword>
<evidence type="ECO:0000256" key="1">
    <source>
        <dbReference type="ARBA" id="ARBA00012513"/>
    </source>
</evidence>
<feature type="compositionally biased region" description="Acidic residues" evidence="5">
    <location>
        <begin position="999"/>
        <end position="1012"/>
    </location>
</feature>
<dbReference type="AlphaFoldDB" id="U5ENN5"/>
<dbReference type="Gene3D" id="3.30.200.20">
    <property type="entry name" value="Phosphorylase Kinase, domain 1"/>
    <property type="match status" value="1"/>
</dbReference>
<feature type="region of interest" description="Disordered" evidence="5">
    <location>
        <begin position="751"/>
        <end position="962"/>
    </location>
</feature>
<dbReference type="InterPro" id="IPR017441">
    <property type="entry name" value="Protein_kinase_ATP_BS"/>
</dbReference>
<evidence type="ECO:0000256" key="5">
    <source>
        <dbReference type="SAM" id="MobiDB-lite"/>
    </source>
</evidence>
<dbReference type="Gene3D" id="1.10.510.10">
    <property type="entry name" value="Transferase(Phosphotransferase) domain 1"/>
    <property type="match status" value="2"/>
</dbReference>
<feature type="compositionally biased region" description="Polar residues" evidence="5">
    <location>
        <begin position="234"/>
        <end position="248"/>
    </location>
</feature>
<feature type="compositionally biased region" description="Acidic residues" evidence="5">
    <location>
        <begin position="769"/>
        <end position="807"/>
    </location>
</feature>
<feature type="compositionally biased region" description="Basic residues" evidence="5">
    <location>
        <begin position="1128"/>
        <end position="1141"/>
    </location>
</feature>
<evidence type="ECO:0000256" key="4">
    <source>
        <dbReference type="PROSITE-ProRule" id="PRU10141"/>
    </source>
</evidence>
<dbReference type="SMART" id="SM00220">
    <property type="entry name" value="S_TKc"/>
    <property type="match status" value="1"/>
</dbReference>
<dbReference type="SUPFAM" id="SSF56112">
    <property type="entry name" value="Protein kinase-like (PK-like)"/>
    <property type="match status" value="1"/>
</dbReference>
<evidence type="ECO:0000256" key="2">
    <source>
        <dbReference type="ARBA" id="ARBA00022741"/>
    </source>
</evidence>
<dbReference type="InterPro" id="IPR000719">
    <property type="entry name" value="Prot_kinase_dom"/>
</dbReference>
<dbReference type="GO" id="GO:0004674">
    <property type="term" value="F:protein serine/threonine kinase activity"/>
    <property type="evidence" value="ECO:0007669"/>
    <property type="project" value="UniProtKB-EC"/>
</dbReference>
<feature type="compositionally biased region" description="Basic residues" evidence="5">
    <location>
        <begin position="1019"/>
        <end position="1028"/>
    </location>
</feature>
<dbReference type="GO" id="GO:0005524">
    <property type="term" value="F:ATP binding"/>
    <property type="evidence" value="ECO:0007669"/>
    <property type="project" value="UniProtKB-UniRule"/>
</dbReference>
<dbReference type="PROSITE" id="PS50011">
    <property type="entry name" value="PROTEIN_KINASE_DOM"/>
    <property type="match status" value="1"/>
</dbReference>
<keyword evidence="7" id="KW-0808">Transferase</keyword>
<feature type="domain" description="Protein kinase" evidence="6">
    <location>
        <begin position="51"/>
        <end position="540"/>
    </location>
</feature>
<feature type="region of interest" description="Disordered" evidence="5">
    <location>
        <begin position="987"/>
        <end position="1215"/>
    </location>
</feature>
<keyword evidence="2 4" id="KW-0547">Nucleotide-binding</keyword>
<feature type="compositionally biased region" description="Acidic residues" evidence="5">
    <location>
        <begin position="814"/>
        <end position="846"/>
    </location>
</feature>
<feature type="binding site" evidence="4">
    <location>
        <position position="86"/>
    </location>
    <ligand>
        <name>ATP</name>
        <dbReference type="ChEBI" id="CHEBI:30616"/>
    </ligand>
</feature>
<feature type="compositionally biased region" description="Basic residues" evidence="5">
    <location>
        <begin position="858"/>
        <end position="870"/>
    </location>
</feature>
<dbReference type="InterPro" id="IPR011009">
    <property type="entry name" value="Kinase-like_dom_sf"/>
</dbReference>
<evidence type="ECO:0000259" key="6">
    <source>
        <dbReference type="PROSITE" id="PS50011"/>
    </source>
</evidence>
<feature type="region of interest" description="Disordered" evidence="5">
    <location>
        <begin position="201"/>
        <end position="305"/>
    </location>
</feature>
<feature type="region of interest" description="Disordered" evidence="5">
    <location>
        <begin position="598"/>
        <end position="637"/>
    </location>
</feature>
<evidence type="ECO:0000256" key="3">
    <source>
        <dbReference type="ARBA" id="ARBA00022840"/>
    </source>
</evidence>
<dbReference type="Pfam" id="PF00069">
    <property type="entry name" value="Pkinase"/>
    <property type="match status" value="1"/>
</dbReference>
<dbReference type="InterPro" id="IPR050235">
    <property type="entry name" value="CK1_Ser-Thr_kinase"/>
</dbReference>
<feature type="compositionally biased region" description="Low complexity" evidence="5">
    <location>
        <begin position="624"/>
        <end position="634"/>
    </location>
</feature>
<organism evidence="7">
    <name type="scientific">Corethrella appendiculata</name>
    <dbReference type="NCBI Taxonomy" id="1370023"/>
    <lineage>
        <taxon>Eukaryota</taxon>
        <taxon>Metazoa</taxon>
        <taxon>Ecdysozoa</taxon>
        <taxon>Arthropoda</taxon>
        <taxon>Hexapoda</taxon>
        <taxon>Insecta</taxon>
        <taxon>Pterygota</taxon>
        <taxon>Neoptera</taxon>
        <taxon>Endopterygota</taxon>
        <taxon>Diptera</taxon>
        <taxon>Nematocera</taxon>
        <taxon>Culicoidea</taxon>
        <taxon>Chaoboridae</taxon>
        <taxon>Corethrella</taxon>
    </lineage>
</organism>
<feature type="compositionally biased region" description="Basic residues" evidence="5">
    <location>
        <begin position="1190"/>
        <end position="1209"/>
    </location>
</feature>
<feature type="compositionally biased region" description="Low complexity" evidence="5">
    <location>
        <begin position="1090"/>
        <end position="1107"/>
    </location>
</feature>
<dbReference type="EMBL" id="GANO01003999">
    <property type="protein sequence ID" value="JAB55872.1"/>
    <property type="molecule type" value="mRNA"/>
</dbReference>
<feature type="compositionally biased region" description="Basic residues" evidence="5">
    <location>
        <begin position="610"/>
        <end position="623"/>
    </location>
</feature>